<dbReference type="Gene3D" id="1.20.120.1490">
    <property type="match status" value="1"/>
</dbReference>
<sequence length="118" mass="14308">MALFAFTCSTFASGQVNCDVRKLELTQMQKARLRFIRMQYKRNQDTNLQRTANNKRKNEQLNQILMQPKFDEADAKRYVLNHYMPRMQQDVDELKVQHEFLQVLNRQQRLNWINNCLR</sequence>
<dbReference type="Proteomes" id="UP000230202">
    <property type="component" value="Unassembled WGS sequence"/>
</dbReference>
<evidence type="ECO:0000313" key="2">
    <source>
        <dbReference type="Proteomes" id="UP000230202"/>
    </source>
</evidence>
<dbReference type="EMBL" id="MEIL01000029">
    <property type="protein sequence ID" value="PIT38894.1"/>
    <property type="molecule type" value="Genomic_DNA"/>
</dbReference>
<reference evidence="1" key="1">
    <citation type="journal article" date="2017" name="MBio">
        <title>Type VI secretion-mediated competition in the bee gut microbiome.</title>
        <authorList>
            <person name="Steele M.I."/>
            <person name="Kwong W.K."/>
            <person name="Powell J.E."/>
            <person name="Whiteley M."/>
            <person name="Moran N.A."/>
        </authorList>
    </citation>
    <scope>NUCLEOTIDE SEQUENCE [LARGE SCALE GENOMIC DNA]</scope>
    <source>
        <strain evidence="1">WkB273</strain>
    </source>
</reference>
<accession>A0A2N9X6U1</accession>
<keyword evidence="2" id="KW-1185">Reference proteome</keyword>
<comment type="caution">
    <text evidence="1">The sequence shown here is derived from an EMBL/GenBank/DDBJ whole genome shotgun (WGS) entry which is preliminary data.</text>
</comment>
<proteinExistence type="predicted"/>
<name>A0A2N9X6U1_9NEIS</name>
<protein>
    <recommendedName>
        <fullName evidence="3">Periplasmic protein</fullName>
    </recommendedName>
</protein>
<evidence type="ECO:0008006" key="3">
    <source>
        <dbReference type="Google" id="ProtNLM"/>
    </source>
</evidence>
<evidence type="ECO:0000313" key="1">
    <source>
        <dbReference type="EMBL" id="PIT38894.1"/>
    </source>
</evidence>
<dbReference type="AlphaFoldDB" id="A0A2N9X6U1"/>
<organism evidence="1 2">
    <name type="scientific">Snodgrassella alvi</name>
    <dbReference type="NCBI Taxonomy" id="1196083"/>
    <lineage>
        <taxon>Bacteria</taxon>
        <taxon>Pseudomonadati</taxon>
        <taxon>Pseudomonadota</taxon>
        <taxon>Betaproteobacteria</taxon>
        <taxon>Neisseriales</taxon>
        <taxon>Neisseriaceae</taxon>
        <taxon>Snodgrassella</taxon>
    </lineage>
</organism>
<gene>
    <name evidence="1" type="ORF">BHC54_09085</name>
</gene>